<protein>
    <submittedName>
        <fullName evidence="6">Unannotated protein</fullName>
    </submittedName>
</protein>
<dbReference type="GO" id="GO:0046306">
    <property type="term" value="P:alkanesulfonate catabolic process"/>
    <property type="evidence" value="ECO:0007669"/>
    <property type="project" value="TreeGrafter"/>
</dbReference>
<evidence type="ECO:0000256" key="2">
    <source>
        <dbReference type="ARBA" id="ARBA00022643"/>
    </source>
</evidence>
<dbReference type="EMBL" id="CAFBON010000264">
    <property type="protein sequence ID" value="CAB5005387.1"/>
    <property type="molecule type" value="Genomic_DNA"/>
</dbReference>
<dbReference type="NCBIfam" id="TIGR03619">
    <property type="entry name" value="F420_Rv2161c"/>
    <property type="match status" value="1"/>
</dbReference>
<evidence type="ECO:0000256" key="4">
    <source>
        <dbReference type="ARBA" id="ARBA00023033"/>
    </source>
</evidence>
<feature type="domain" description="Luciferase-like" evidence="5">
    <location>
        <begin position="20"/>
        <end position="227"/>
    </location>
</feature>
<name>A0A6J6Y9L8_9ZZZZ</name>
<dbReference type="EMBL" id="CAFAAJ010000067">
    <property type="protein sequence ID" value="CAB4805115.1"/>
    <property type="molecule type" value="Genomic_DNA"/>
</dbReference>
<evidence type="ECO:0000259" key="5">
    <source>
        <dbReference type="Pfam" id="PF00296"/>
    </source>
</evidence>
<evidence type="ECO:0000313" key="7">
    <source>
        <dbReference type="EMBL" id="CAB5005387.1"/>
    </source>
</evidence>
<accession>A0A6J6Y9L8</accession>
<keyword evidence="1" id="KW-0285">Flavoprotein</keyword>
<gene>
    <name evidence="6" type="ORF">UFOPK3001_01193</name>
    <name evidence="7" type="ORF">UFOPK3954_02012</name>
</gene>
<dbReference type="InterPro" id="IPR019921">
    <property type="entry name" value="Lucif-like_OxRdtase_Rv2161c"/>
</dbReference>
<dbReference type="PANTHER" id="PTHR42847:SF4">
    <property type="entry name" value="ALKANESULFONATE MONOOXYGENASE-RELATED"/>
    <property type="match status" value="1"/>
</dbReference>
<proteinExistence type="predicted"/>
<dbReference type="InterPro" id="IPR050172">
    <property type="entry name" value="SsuD_RutA_monooxygenase"/>
</dbReference>
<sequence length="304" mass="32927">MTGVGLCVPQLGFHVTAEVIRTFAQRAESLGFSSLWVQDHFMYVAHPENGYGNFPGAVPPPEYASVWQPLELLAALSAWTTTVTLGASVLVAGNHWPVQLAARLATIDQLAGGRLVVGLGAGWSKEEHTAVGTDFHQRGSRMEEFISVLQSCWGADPVRHRGPFFEVPECSVNPKPVQRADGSARPPLISGLWSPAGLDRTVRRFDGWNPAGLPAAAVADTVAAMDLRRQVLGMPPLSVWHRTFVSFPARPGRAQPGIDGLRADLEVARAKGFREVIVECNFWEEIDSPAAWLAVPDRLSPLLG</sequence>
<keyword evidence="3" id="KW-0560">Oxidoreductase</keyword>
<dbReference type="Pfam" id="PF00296">
    <property type="entry name" value="Bac_luciferase"/>
    <property type="match status" value="1"/>
</dbReference>
<organism evidence="6">
    <name type="scientific">freshwater metagenome</name>
    <dbReference type="NCBI Taxonomy" id="449393"/>
    <lineage>
        <taxon>unclassified sequences</taxon>
        <taxon>metagenomes</taxon>
        <taxon>ecological metagenomes</taxon>
    </lineage>
</organism>
<dbReference type="InterPro" id="IPR036661">
    <property type="entry name" value="Luciferase-like_sf"/>
</dbReference>
<evidence type="ECO:0000313" key="6">
    <source>
        <dbReference type="EMBL" id="CAB4805115.1"/>
    </source>
</evidence>
<dbReference type="Gene3D" id="3.20.20.30">
    <property type="entry name" value="Luciferase-like domain"/>
    <property type="match status" value="1"/>
</dbReference>
<dbReference type="AlphaFoldDB" id="A0A6J6Y9L8"/>
<dbReference type="SUPFAM" id="SSF51679">
    <property type="entry name" value="Bacterial luciferase-like"/>
    <property type="match status" value="1"/>
</dbReference>
<keyword evidence="2" id="KW-0288">FMN</keyword>
<reference evidence="6" key="1">
    <citation type="submission" date="2020-05" db="EMBL/GenBank/DDBJ databases">
        <authorList>
            <person name="Chiriac C."/>
            <person name="Salcher M."/>
            <person name="Ghai R."/>
            <person name="Kavagutti S V."/>
        </authorList>
    </citation>
    <scope>NUCLEOTIDE SEQUENCE</scope>
</reference>
<evidence type="ECO:0000256" key="3">
    <source>
        <dbReference type="ARBA" id="ARBA00023002"/>
    </source>
</evidence>
<keyword evidence="4" id="KW-0503">Monooxygenase</keyword>
<dbReference type="InterPro" id="IPR011251">
    <property type="entry name" value="Luciferase-like_dom"/>
</dbReference>
<dbReference type="GO" id="GO:0008726">
    <property type="term" value="F:alkanesulfonate monooxygenase activity"/>
    <property type="evidence" value="ECO:0007669"/>
    <property type="project" value="TreeGrafter"/>
</dbReference>
<evidence type="ECO:0000256" key="1">
    <source>
        <dbReference type="ARBA" id="ARBA00022630"/>
    </source>
</evidence>
<dbReference type="PANTHER" id="PTHR42847">
    <property type="entry name" value="ALKANESULFONATE MONOOXYGENASE"/>
    <property type="match status" value="1"/>
</dbReference>